<protein>
    <recommendedName>
        <fullName evidence="3">DUF1798 domain-containing protein</fullName>
    </recommendedName>
</protein>
<dbReference type="InterPro" id="IPR023351">
    <property type="entry name" value="YppE-like_sf"/>
</dbReference>
<evidence type="ECO:0008006" key="3">
    <source>
        <dbReference type="Google" id="ProtNLM"/>
    </source>
</evidence>
<proteinExistence type="predicted"/>
<dbReference type="SUPFAM" id="SSF140415">
    <property type="entry name" value="YppE-like"/>
    <property type="match status" value="1"/>
</dbReference>
<sequence>MEQSVLLLDLTKKLLNYTDDCSKTFEKSKESQQKGDFYTEVKPFADDVKAVNERWRPLALTWIRENKPKHLHEKQIESASEQMELLSVQAFFPDTSRTRFINYLQSVRFILTSLIECLEQ</sequence>
<organism evidence="1 2">
    <name type="scientific">Anoxybacillus andreesenii</name>
    <dbReference type="NCBI Taxonomy" id="1325932"/>
    <lineage>
        <taxon>Bacteria</taxon>
        <taxon>Bacillati</taxon>
        <taxon>Bacillota</taxon>
        <taxon>Bacilli</taxon>
        <taxon>Bacillales</taxon>
        <taxon>Anoxybacillaceae</taxon>
        <taxon>Anoxybacillus</taxon>
    </lineage>
</organism>
<comment type="caution">
    <text evidence="1">The sequence shown here is derived from an EMBL/GenBank/DDBJ whole genome shotgun (WGS) entry which is preliminary data.</text>
</comment>
<keyword evidence="2" id="KW-1185">Reference proteome</keyword>
<evidence type="ECO:0000313" key="2">
    <source>
        <dbReference type="Proteomes" id="UP001231362"/>
    </source>
</evidence>
<name>A0ABT9V2K4_9BACL</name>
<reference evidence="1 2" key="1">
    <citation type="submission" date="2023-07" db="EMBL/GenBank/DDBJ databases">
        <title>Genomic Encyclopedia of Type Strains, Phase IV (KMG-IV): sequencing the most valuable type-strain genomes for metagenomic binning, comparative biology and taxonomic classification.</title>
        <authorList>
            <person name="Goeker M."/>
        </authorList>
    </citation>
    <scope>NUCLEOTIDE SEQUENCE [LARGE SCALE GENOMIC DNA]</scope>
    <source>
        <strain evidence="1 2">DSM 23948</strain>
    </source>
</reference>
<dbReference type="InterPro" id="IPR014913">
    <property type="entry name" value="YppE-like"/>
</dbReference>
<dbReference type="Pfam" id="PF08807">
    <property type="entry name" value="DUF1798"/>
    <property type="match status" value="1"/>
</dbReference>
<accession>A0ABT9V2K4</accession>
<dbReference type="Gene3D" id="1.20.120.440">
    <property type="entry name" value="YppE-like"/>
    <property type="match status" value="1"/>
</dbReference>
<evidence type="ECO:0000313" key="1">
    <source>
        <dbReference type="EMBL" id="MDQ0155180.1"/>
    </source>
</evidence>
<gene>
    <name evidence="1" type="ORF">J2S07_001484</name>
</gene>
<dbReference type="EMBL" id="JAUSTU010000005">
    <property type="protein sequence ID" value="MDQ0155180.1"/>
    <property type="molecule type" value="Genomic_DNA"/>
</dbReference>
<dbReference type="Proteomes" id="UP001231362">
    <property type="component" value="Unassembled WGS sequence"/>
</dbReference>
<dbReference type="RefSeq" id="WP_307149750.1">
    <property type="nucleotide sequence ID" value="NZ_JAUSTU010000005.1"/>
</dbReference>